<keyword evidence="1" id="KW-0472">Membrane</keyword>
<dbReference type="EMBL" id="BARV01031375">
    <property type="protein sequence ID" value="GAI36937.1"/>
    <property type="molecule type" value="Genomic_DNA"/>
</dbReference>
<evidence type="ECO:0000256" key="1">
    <source>
        <dbReference type="SAM" id="Phobius"/>
    </source>
</evidence>
<feature type="non-terminal residue" evidence="2">
    <location>
        <position position="1"/>
    </location>
</feature>
<dbReference type="AlphaFoldDB" id="X1MYV9"/>
<accession>X1MYV9</accession>
<reference evidence="2" key="1">
    <citation type="journal article" date="2014" name="Front. Microbiol.">
        <title>High frequency of phylogenetically diverse reductive dehalogenase-homologous genes in deep subseafloor sedimentary metagenomes.</title>
        <authorList>
            <person name="Kawai M."/>
            <person name="Futagami T."/>
            <person name="Toyoda A."/>
            <person name="Takaki Y."/>
            <person name="Nishi S."/>
            <person name="Hori S."/>
            <person name="Arai W."/>
            <person name="Tsubouchi T."/>
            <person name="Morono Y."/>
            <person name="Uchiyama I."/>
            <person name="Ito T."/>
            <person name="Fujiyama A."/>
            <person name="Inagaki F."/>
            <person name="Takami H."/>
        </authorList>
    </citation>
    <scope>NUCLEOTIDE SEQUENCE</scope>
    <source>
        <strain evidence="2">Expedition CK06-06</strain>
    </source>
</reference>
<gene>
    <name evidence="2" type="ORF">S06H3_49661</name>
</gene>
<organism evidence="2">
    <name type="scientific">marine sediment metagenome</name>
    <dbReference type="NCBI Taxonomy" id="412755"/>
    <lineage>
        <taxon>unclassified sequences</taxon>
        <taxon>metagenomes</taxon>
        <taxon>ecological metagenomes</taxon>
    </lineage>
</organism>
<evidence type="ECO:0000313" key="2">
    <source>
        <dbReference type="EMBL" id="GAI36937.1"/>
    </source>
</evidence>
<protein>
    <submittedName>
        <fullName evidence="2">Uncharacterized protein</fullName>
    </submittedName>
</protein>
<comment type="caution">
    <text evidence="2">The sequence shown here is derived from an EMBL/GenBank/DDBJ whole genome shotgun (WGS) entry which is preliminary data.</text>
</comment>
<keyword evidence="1" id="KW-1133">Transmembrane helix</keyword>
<feature type="transmembrane region" description="Helical" evidence="1">
    <location>
        <begin position="170"/>
        <end position="188"/>
    </location>
</feature>
<sequence>YMKYVYRVNGVGEEDMQRLTRMKRFAQEKVFGTPVNITEAREVSPTDQIGPGGYAGVYVYQQTEMTIDPAAYEAFVNGDMQYLVDEIHRAVPDGPTIVYMRFSWNVVSDTTIRDLAVGFVMSVNQQFTANQFMDGAKTVAWFSDFFGQADMGPVNAWELTVAPGVAGIPWEWIAVAVVALVVVSVIAYKA</sequence>
<name>X1MYV9_9ZZZZ</name>
<proteinExistence type="predicted"/>
<keyword evidence="1" id="KW-0812">Transmembrane</keyword>